<evidence type="ECO:0000256" key="5">
    <source>
        <dbReference type="SAM" id="MobiDB-lite"/>
    </source>
</evidence>
<evidence type="ECO:0000256" key="1">
    <source>
        <dbReference type="ARBA" id="ARBA00022723"/>
    </source>
</evidence>
<keyword evidence="2 4" id="KW-0863">Zinc-finger</keyword>
<dbReference type="PROSITE" id="PS50016">
    <property type="entry name" value="ZF_PHD_2"/>
    <property type="match status" value="2"/>
</dbReference>
<proteinExistence type="predicted"/>
<evidence type="ECO:0000256" key="2">
    <source>
        <dbReference type="ARBA" id="ARBA00022771"/>
    </source>
</evidence>
<dbReference type="InterPro" id="IPR011011">
    <property type="entry name" value="Znf_FYVE_PHD"/>
</dbReference>
<evidence type="ECO:0000256" key="4">
    <source>
        <dbReference type="PROSITE-ProRule" id="PRU00146"/>
    </source>
</evidence>
<dbReference type="InterPro" id="IPR013083">
    <property type="entry name" value="Znf_RING/FYVE/PHD"/>
</dbReference>
<gene>
    <name evidence="7" type="ORF">TIFTF001_014698</name>
</gene>
<evidence type="ECO:0000256" key="3">
    <source>
        <dbReference type="ARBA" id="ARBA00022833"/>
    </source>
</evidence>
<feature type="region of interest" description="Disordered" evidence="5">
    <location>
        <begin position="865"/>
        <end position="896"/>
    </location>
</feature>
<name>A0AA88D5U6_FICCA</name>
<dbReference type="PANTHER" id="PTHR47162">
    <property type="entry name" value="OS02G0192300 PROTEIN"/>
    <property type="match status" value="1"/>
</dbReference>
<feature type="domain" description="PHD-type" evidence="6">
    <location>
        <begin position="642"/>
        <end position="692"/>
    </location>
</feature>
<dbReference type="InterPro" id="IPR019786">
    <property type="entry name" value="Zinc_finger_PHD-type_CS"/>
</dbReference>
<organism evidence="7 8">
    <name type="scientific">Ficus carica</name>
    <name type="common">Common fig</name>
    <dbReference type="NCBI Taxonomy" id="3494"/>
    <lineage>
        <taxon>Eukaryota</taxon>
        <taxon>Viridiplantae</taxon>
        <taxon>Streptophyta</taxon>
        <taxon>Embryophyta</taxon>
        <taxon>Tracheophyta</taxon>
        <taxon>Spermatophyta</taxon>
        <taxon>Magnoliopsida</taxon>
        <taxon>eudicotyledons</taxon>
        <taxon>Gunneridae</taxon>
        <taxon>Pentapetalae</taxon>
        <taxon>rosids</taxon>
        <taxon>fabids</taxon>
        <taxon>Rosales</taxon>
        <taxon>Moraceae</taxon>
        <taxon>Ficeae</taxon>
        <taxon>Ficus</taxon>
    </lineage>
</organism>
<dbReference type="SUPFAM" id="SSF57903">
    <property type="entry name" value="FYVE/PHD zinc finger"/>
    <property type="match status" value="2"/>
</dbReference>
<dbReference type="SMART" id="SM00249">
    <property type="entry name" value="PHD"/>
    <property type="match status" value="3"/>
</dbReference>
<reference evidence="7" key="1">
    <citation type="submission" date="2023-07" db="EMBL/GenBank/DDBJ databases">
        <title>draft genome sequence of fig (Ficus carica).</title>
        <authorList>
            <person name="Takahashi T."/>
            <person name="Nishimura K."/>
        </authorList>
    </citation>
    <scope>NUCLEOTIDE SEQUENCE</scope>
</reference>
<keyword evidence="3" id="KW-0862">Zinc</keyword>
<dbReference type="Gene3D" id="2.30.30.1150">
    <property type="match status" value="1"/>
</dbReference>
<dbReference type="Pfam" id="PF00628">
    <property type="entry name" value="PHD"/>
    <property type="match status" value="2"/>
</dbReference>
<dbReference type="Gene3D" id="3.30.40.10">
    <property type="entry name" value="Zinc/RING finger domain, C3HC4 (zinc finger)"/>
    <property type="match status" value="1"/>
</dbReference>
<dbReference type="EMBL" id="BTGU01000020">
    <property type="protein sequence ID" value="GMN45505.1"/>
    <property type="molecule type" value="Genomic_DNA"/>
</dbReference>
<feature type="domain" description="PHD-type" evidence="6">
    <location>
        <begin position="803"/>
        <end position="853"/>
    </location>
</feature>
<sequence>MDVEEGTSNGDGTESSEVLQCLKGDKVDNGIREIDVEEGKSNGGAVESTEALQFLKSAEVNDGIREMDVEEGKNNGAFSKAIQCLNSNKVSNGTREMDVEEGKSNCGGAEFSEALQCLKSDEVNNGTREMDVEEGKSNCGDAEFSEALQCLKSDEVNNGAREMDVEEGKSNGGCTELSEALQGFEVDEVNSGSREIDPEEGKIHDGGTRFIKALPCFRSDKGDNRIRFGVEADVAGSSLGMKSDEINNEIRFGMEADIQGSSLGMKNDEANNGTVFGVRSDFAGWSSGKSEGFLTYKRRKRVKSSSESILGHDRRAYAKGASQLVDQHLKDPQGVVSDNNSCEQIHLSIDSLDGCSRKPWKIVLEHLYQSLSDDEGGIQRSIQAALESYRGNGTTKRVKEYDHHDESRRRCPSPTQHRLNGFEKEGRGHPGVLSNGILNSLSHDTTTDMCRHVCFDILISEKFTSLCKLLVENFQGIKIDNFFDLNLINSRMKDGIYDESPMLFLTDIQQAKRYSSITIFLSRLLCNVWEKLQGVGAEMISLAKSLSDISRSCYNKQDWGGRRFFEKRTDKFQLESHFSLASKKKLVQPACLADPISVKGLYDEMELLAHSRTMELVPIFCTSESDSHTKLEKGEDCSAYEACTCRQCGLKADGRDCLVCDSCEEMYHVSCIEPAVEEIPPKSWYCATCVANGIQSPHENCVVCERLNTPKTAVKIGNDSSCTNEDTLNELGENSDYGMDEEGSQPSKSSKNFGQCKICGSEIQDGEKTKICSNTGCFGGCYHARCLTKKQLNSYGPGWYCPSCLCRTCLTDRDDDKIVLCDGCDHAYHLYCMKPERTSIPKGKWYCISCSAKLNAIRKAKMAFEKRERKQKRKGNKRSGPYAKWNSKGITESDKGGGAMEMLISAADTLKNEEKLAGMLAKNCRKLSG</sequence>
<dbReference type="PANTHER" id="PTHR47162:SF9">
    <property type="entry name" value="PHD FINGER PROTEIN EHD3-LIKE"/>
    <property type="match status" value="1"/>
</dbReference>
<dbReference type="PROSITE" id="PS01359">
    <property type="entry name" value="ZF_PHD_1"/>
    <property type="match status" value="2"/>
</dbReference>
<accession>A0AA88D5U6</accession>
<evidence type="ECO:0000259" key="6">
    <source>
        <dbReference type="PROSITE" id="PS50016"/>
    </source>
</evidence>
<dbReference type="Proteomes" id="UP001187192">
    <property type="component" value="Unassembled WGS sequence"/>
</dbReference>
<keyword evidence="1" id="KW-0479">Metal-binding</keyword>
<dbReference type="AlphaFoldDB" id="A0AA88D5U6"/>
<dbReference type="InterPro" id="IPR001965">
    <property type="entry name" value="Znf_PHD"/>
</dbReference>
<protein>
    <recommendedName>
        <fullName evidence="6">PHD-type domain-containing protein</fullName>
    </recommendedName>
</protein>
<dbReference type="InterPro" id="IPR019787">
    <property type="entry name" value="Znf_PHD-finger"/>
</dbReference>
<feature type="region of interest" description="Disordered" evidence="5">
    <location>
        <begin position="733"/>
        <end position="752"/>
    </location>
</feature>
<comment type="caution">
    <text evidence="7">The sequence shown here is derived from an EMBL/GenBank/DDBJ whole genome shotgun (WGS) entry which is preliminary data.</text>
</comment>
<evidence type="ECO:0000313" key="7">
    <source>
        <dbReference type="EMBL" id="GMN45505.1"/>
    </source>
</evidence>
<dbReference type="GO" id="GO:0008270">
    <property type="term" value="F:zinc ion binding"/>
    <property type="evidence" value="ECO:0007669"/>
    <property type="project" value="UniProtKB-KW"/>
</dbReference>
<keyword evidence="8" id="KW-1185">Reference proteome</keyword>
<evidence type="ECO:0000313" key="8">
    <source>
        <dbReference type="Proteomes" id="UP001187192"/>
    </source>
</evidence>